<sequence>MDWLVDEHKRPRCRRTYDHLLYLLIQLTCLSRYHSPSPAPRTRLIPVQLHMGTQ</sequence>
<proteinExistence type="predicted"/>
<evidence type="ECO:0000313" key="2">
    <source>
        <dbReference type="Proteomes" id="UP000002668"/>
    </source>
</evidence>
<dbReference type="InParanoid" id="E5A6T6"/>
<organism evidence="1 2">
    <name type="scientific">Leptosphaeria maculans (strain JN3 / isolate v23.1.3 / race Av1-4-5-6-7-8)</name>
    <name type="common">Blackleg fungus</name>
    <name type="synonym">Phoma lingam</name>
    <dbReference type="NCBI Taxonomy" id="985895"/>
    <lineage>
        <taxon>Eukaryota</taxon>
        <taxon>Fungi</taxon>
        <taxon>Dikarya</taxon>
        <taxon>Ascomycota</taxon>
        <taxon>Pezizomycotina</taxon>
        <taxon>Dothideomycetes</taxon>
        <taxon>Pleosporomycetidae</taxon>
        <taxon>Pleosporales</taxon>
        <taxon>Pleosporineae</taxon>
        <taxon>Leptosphaeriaceae</taxon>
        <taxon>Plenodomus</taxon>
        <taxon>Plenodomus lingam/Leptosphaeria maculans species complex</taxon>
    </lineage>
</organism>
<dbReference type="AlphaFoldDB" id="E5A6T6"/>
<keyword evidence="2" id="KW-1185">Reference proteome</keyword>
<dbReference type="HOGENOM" id="CLU_3050773_0_0_1"/>
<dbReference type="VEuPathDB" id="FungiDB:LEMA_P085700.1"/>
<gene>
    <name evidence="1" type="ORF">LEMA_P085700.1</name>
</gene>
<accession>E5A6T6</accession>
<reference evidence="2" key="1">
    <citation type="journal article" date="2011" name="Nat. Commun.">
        <title>Effector diversification within compartments of the Leptosphaeria maculans genome affected by Repeat-Induced Point mutations.</title>
        <authorList>
            <person name="Rouxel T."/>
            <person name="Grandaubert J."/>
            <person name="Hane J.K."/>
            <person name="Hoede C."/>
            <person name="van de Wouw A.P."/>
            <person name="Couloux A."/>
            <person name="Dominguez V."/>
            <person name="Anthouard V."/>
            <person name="Bally P."/>
            <person name="Bourras S."/>
            <person name="Cozijnsen A.J."/>
            <person name="Ciuffetti L.M."/>
            <person name="Degrave A."/>
            <person name="Dilmaghani A."/>
            <person name="Duret L."/>
            <person name="Fudal I."/>
            <person name="Goodwin S.B."/>
            <person name="Gout L."/>
            <person name="Glaser N."/>
            <person name="Linglin J."/>
            <person name="Kema G.H.J."/>
            <person name="Lapalu N."/>
            <person name="Lawrence C.B."/>
            <person name="May K."/>
            <person name="Meyer M."/>
            <person name="Ollivier B."/>
            <person name="Poulain J."/>
            <person name="Schoch C.L."/>
            <person name="Simon A."/>
            <person name="Spatafora J.W."/>
            <person name="Stachowiak A."/>
            <person name="Turgeon B.G."/>
            <person name="Tyler B.M."/>
            <person name="Vincent D."/>
            <person name="Weissenbach J."/>
            <person name="Amselem J."/>
            <person name="Quesneville H."/>
            <person name="Oliver R.P."/>
            <person name="Wincker P."/>
            <person name="Balesdent M.-H."/>
            <person name="Howlett B.J."/>
        </authorList>
    </citation>
    <scope>NUCLEOTIDE SEQUENCE [LARGE SCALE GENOMIC DNA]</scope>
    <source>
        <strain evidence="2">JN3 / isolate v23.1.3 / race Av1-4-5-6-7-8</strain>
    </source>
</reference>
<protein>
    <submittedName>
        <fullName evidence="1">Uncharacterized protein</fullName>
    </submittedName>
</protein>
<evidence type="ECO:0000313" key="1">
    <source>
        <dbReference type="EMBL" id="CBX99331.1"/>
    </source>
</evidence>
<dbReference type="Proteomes" id="UP000002668">
    <property type="component" value="Genome"/>
</dbReference>
<name>E5A6T6_LEPMJ</name>
<dbReference type="EMBL" id="FP929135">
    <property type="protein sequence ID" value="CBX99331.1"/>
    <property type="molecule type" value="Genomic_DNA"/>
</dbReference>